<dbReference type="InterPro" id="IPR013538">
    <property type="entry name" value="ASHA1/2-like_C"/>
</dbReference>
<name>A0A1G6IS30_9PSEU</name>
<evidence type="ECO:0000313" key="4">
    <source>
        <dbReference type="Proteomes" id="UP000199501"/>
    </source>
</evidence>
<organism evidence="3 4">
    <name type="scientific">Actinokineospora iranica</name>
    <dbReference type="NCBI Taxonomy" id="1271860"/>
    <lineage>
        <taxon>Bacteria</taxon>
        <taxon>Bacillati</taxon>
        <taxon>Actinomycetota</taxon>
        <taxon>Actinomycetes</taxon>
        <taxon>Pseudonocardiales</taxon>
        <taxon>Pseudonocardiaceae</taxon>
        <taxon>Actinokineospora</taxon>
    </lineage>
</organism>
<sequence>MDATLRTDAGRCVLRFTRALAHPPDKVWRAITEPDHLAHWFPATLTGERRPEAPITFTFAFDDGTDGGSGVITDYDPPRLFAFTWQGENLRFDLRPTDDGCLLVFTHRFDDRPGAASFAAGWEGCLAALTAHLDGAPTPDYDWAAAHETYTARFGLLHGTAQPDGDTWLVRFERQLTVPADQVWPHLAALAGGRPVTENAPDTLLTRHDTGDTVQIDLTPGPGGARLLLTHRLLTHRLPTHGLPTHGLPTHGLPTHGLPTHDGPTEDGTEDRVVTALVHWHTAIRALAARLMGTTPGAPDDDLDACYRHTIEATMP</sequence>
<evidence type="ECO:0000259" key="2">
    <source>
        <dbReference type="Pfam" id="PF08327"/>
    </source>
</evidence>
<evidence type="ECO:0000256" key="1">
    <source>
        <dbReference type="ARBA" id="ARBA00006817"/>
    </source>
</evidence>
<dbReference type="InterPro" id="IPR008164">
    <property type="entry name" value="XGLTT_rpt"/>
</dbReference>
<dbReference type="Pfam" id="PF08327">
    <property type="entry name" value="AHSA1"/>
    <property type="match status" value="1"/>
</dbReference>
<reference evidence="4" key="1">
    <citation type="submission" date="2016-10" db="EMBL/GenBank/DDBJ databases">
        <authorList>
            <person name="Varghese N."/>
            <person name="Submissions S."/>
        </authorList>
    </citation>
    <scope>NUCLEOTIDE SEQUENCE [LARGE SCALE GENOMIC DNA]</scope>
    <source>
        <strain evidence="4">IBRC-M 10403</strain>
    </source>
</reference>
<dbReference type="InterPro" id="IPR023393">
    <property type="entry name" value="START-like_dom_sf"/>
</dbReference>
<gene>
    <name evidence="3" type="ORF">SAMN05216174_10161</name>
</gene>
<keyword evidence="4" id="KW-1185">Reference proteome</keyword>
<dbReference type="Gene3D" id="3.30.530.20">
    <property type="match status" value="1"/>
</dbReference>
<dbReference type="Pfam" id="PF01744">
    <property type="entry name" value="GLTT"/>
    <property type="match status" value="1"/>
</dbReference>
<accession>A0A1G6IS30</accession>
<dbReference type="AlphaFoldDB" id="A0A1G6IS30"/>
<comment type="similarity">
    <text evidence="1">Belongs to the AHA1 family.</text>
</comment>
<feature type="domain" description="Activator of Hsp90 ATPase homologue 1/2-like C-terminal" evidence="2">
    <location>
        <begin position="22"/>
        <end position="133"/>
    </location>
</feature>
<dbReference type="RefSeq" id="WP_091446843.1">
    <property type="nucleotide sequence ID" value="NZ_FMZZ01000001.1"/>
</dbReference>
<dbReference type="EMBL" id="FMZZ01000001">
    <property type="protein sequence ID" value="SDC08815.1"/>
    <property type="molecule type" value="Genomic_DNA"/>
</dbReference>
<dbReference type="OrthoDB" id="9803476at2"/>
<proteinExistence type="inferred from homology"/>
<dbReference type="Proteomes" id="UP000199501">
    <property type="component" value="Unassembled WGS sequence"/>
</dbReference>
<dbReference type="CDD" id="cd08899">
    <property type="entry name" value="SRPBCC_CalC_Aha1-like_6"/>
    <property type="match status" value="1"/>
</dbReference>
<protein>
    <submittedName>
        <fullName evidence="3">Uncharacterized conserved protein YndB, AHSA1/START domain</fullName>
    </submittedName>
</protein>
<dbReference type="SUPFAM" id="SSF55961">
    <property type="entry name" value="Bet v1-like"/>
    <property type="match status" value="2"/>
</dbReference>
<dbReference type="STRING" id="1271860.SAMN05216174_10161"/>
<evidence type="ECO:0000313" key="3">
    <source>
        <dbReference type="EMBL" id="SDC08815.1"/>
    </source>
</evidence>